<dbReference type="PANTHER" id="PTHR42678:SF34">
    <property type="entry name" value="OS04G0183300 PROTEIN"/>
    <property type="match status" value="1"/>
</dbReference>
<dbReference type="PANTHER" id="PTHR42678">
    <property type="entry name" value="AMIDASE"/>
    <property type="match status" value="1"/>
</dbReference>
<dbReference type="RefSeq" id="XP_001212089.1">
    <property type="nucleotide sequence ID" value="XM_001212089.1"/>
</dbReference>
<dbReference type="HOGENOM" id="CLU_1517568_0_0_1"/>
<dbReference type="GeneID" id="4317494"/>
<evidence type="ECO:0008006" key="3">
    <source>
        <dbReference type="Google" id="ProtNLM"/>
    </source>
</evidence>
<evidence type="ECO:0000313" key="1">
    <source>
        <dbReference type="EMBL" id="EAU36185.1"/>
    </source>
</evidence>
<dbReference type="VEuPathDB" id="FungiDB:ATEG_02911"/>
<dbReference type="Proteomes" id="UP000007963">
    <property type="component" value="Unassembled WGS sequence"/>
</dbReference>
<protein>
    <recommendedName>
        <fullName evidence="3">Amidase domain-containing protein</fullName>
    </recommendedName>
</protein>
<dbReference type="Gene3D" id="3.90.1300.10">
    <property type="entry name" value="Amidase signature (AS) domain"/>
    <property type="match status" value="1"/>
</dbReference>
<evidence type="ECO:0000313" key="2">
    <source>
        <dbReference type="Proteomes" id="UP000007963"/>
    </source>
</evidence>
<dbReference type="AlphaFoldDB" id="Q0CTS3"/>
<sequence>MHRRVEHHTFYPSRSLFKPTDRLLCEAGFLEIPPSAVFAEWLLQKQRSLFFGEGRGHLTSVHTVESHRTYTMVYTRYDLDAVLLPSHFSWDWAAVVGEPIVSVPIGAMAPGQPIVSDADGLVSAAPNIPFGISFLGAKFTDAKIIGLAYAFEQRALIRNTVHPYIVPQTDLRDVVMK</sequence>
<dbReference type="InterPro" id="IPR036928">
    <property type="entry name" value="AS_sf"/>
</dbReference>
<organism evidence="1 2">
    <name type="scientific">Aspergillus terreus (strain NIH 2624 / FGSC A1156)</name>
    <dbReference type="NCBI Taxonomy" id="341663"/>
    <lineage>
        <taxon>Eukaryota</taxon>
        <taxon>Fungi</taxon>
        <taxon>Dikarya</taxon>
        <taxon>Ascomycota</taxon>
        <taxon>Pezizomycotina</taxon>
        <taxon>Eurotiomycetes</taxon>
        <taxon>Eurotiomycetidae</taxon>
        <taxon>Eurotiales</taxon>
        <taxon>Aspergillaceae</taxon>
        <taxon>Aspergillus</taxon>
        <taxon>Aspergillus subgen. Circumdati</taxon>
    </lineage>
</organism>
<name>Q0CTS3_ASPTN</name>
<accession>Q0CTS3</accession>
<reference evidence="2" key="1">
    <citation type="submission" date="2005-09" db="EMBL/GenBank/DDBJ databases">
        <title>Annotation of the Aspergillus terreus NIH2624 genome.</title>
        <authorList>
            <person name="Birren B.W."/>
            <person name="Lander E.S."/>
            <person name="Galagan J.E."/>
            <person name="Nusbaum C."/>
            <person name="Devon K."/>
            <person name="Henn M."/>
            <person name="Ma L.-J."/>
            <person name="Jaffe D.B."/>
            <person name="Butler J."/>
            <person name="Alvarez P."/>
            <person name="Gnerre S."/>
            <person name="Grabherr M."/>
            <person name="Kleber M."/>
            <person name="Mauceli E.W."/>
            <person name="Brockman W."/>
            <person name="Rounsley S."/>
            <person name="Young S.K."/>
            <person name="LaButti K."/>
            <person name="Pushparaj V."/>
            <person name="DeCaprio D."/>
            <person name="Crawford M."/>
            <person name="Koehrsen M."/>
            <person name="Engels R."/>
            <person name="Montgomery P."/>
            <person name="Pearson M."/>
            <person name="Howarth C."/>
            <person name="Larson L."/>
            <person name="Luoma S."/>
            <person name="White J."/>
            <person name="Alvarado L."/>
            <person name="Kodira C.D."/>
            <person name="Zeng Q."/>
            <person name="Oleary S."/>
            <person name="Yandava C."/>
            <person name="Denning D.W."/>
            <person name="Nierman W.C."/>
            <person name="Milne T."/>
            <person name="Madden K."/>
        </authorList>
    </citation>
    <scope>NUCLEOTIDE SEQUENCE [LARGE SCALE GENOMIC DNA]</scope>
    <source>
        <strain evidence="2">NIH 2624 / FGSC A1156</strain>
    </source>
</reference>
<dbReference type="OrthoDB" id="566138at2759"/>
<dbReference type="STRING" id="341663.Q0CTS3"/>
<proteinExistence type="predicted"/>
<dbReference type="SUPFAM" id="SSF75304">
    <property type="entry name" value="Amidase signature (AS) enzymes"/>
    <property type="match status" value="1"/>
</dbReference>
<gene>
    <name evidence="1" type="ORF">ATEG_02911</name>
</gene>
<dbReference type="EMBL" id="CH476597">
    <property type="protein sequence ID" value="EAU36185.1"/>
    <property type="molecule type" value="Genomic_DNA"/>
</dbReference>